<dbReference type="GO" id="GO:0008270">
    <property type="term" value="F:zinc ion binding"/>
    <property type="evidence" value="ECO:0007669"/>
    <property type="project" value="UniProtKB-KW"/>
</dbReference>
<name>A0A7R8YPE6_HERIL</name>
<dbReference type="Pfam" id="PF00096">
    <property type="entry name" value="zf-C2H2"/>
    <property type="match status" value="3"/>
</dbReference>
<dbReference type="GO" id="GO:0008276">
    <property type="term" value="F:protein methyltransferase activity"/>
    <property type="evidence" value="ECO:0007669"/>
    <property type="project" value="UniProtKB-ARBA"/>
</dbReference>
<dbReference type="GO" id="GO:0008170">
    <property type="term" value="F:N-methyltransferase activity"/>
    <property type="evidence" value="ECO:0007669"/>
    <property type="project" value="UniProtKB-ARBA"/>
</dbReference>
<dbReference type="GO" id="GO:0008757">
    <property type="term" value="F:S-adenosylmethionine-dependent methyltransferase activity"/>
    <property type="evidence" value="ECO:0007669"/>
    <property type="project" value="UniProtKB-ARBA"/>
</dbReference>
<dbReference type="SUPFAM" id="SSF57667">
    <property type="entry name" value="beta-beta-alpha zinc fingers"/>
    <property type="match status" value="4"/>
</dbReference>
<evidence type="ECO:0000256" key="1">
    <source>
        <dbReference type="ARBA" id="ARBA00004123"/>
    </source>
</evidence>
<feature type="region of interest" description="Disordered" evidence="12">
    <location>
        <begin position="176"/>
        <end position="197"/>
    </location>
</feature>
<dbReference type="EMBL" id="LR899009">
    <property type="protein sequence ID" value="CAD7079395.1"/>
    <property type="molecule type" value="Genomic_DNA"/>
</dbReference>
<proteinExistence type="inferred from homology"/>
<dbReference type="InterPro" id="IPR050331">
    <property type="entry name" value="Zinc_finger"/>
</dbReference>
<dbReference type="FunFam" id="3.30.160.60:FF:000761">
    <property type="entry name" value="Zinc finger protein 449"/>
    <property type="match status" value="1"/>
</dbReference>
<dbReference type="Proteomes" id="UP000594454">
    <property type="component" value="Chromosome 1"/>
</dbReference>
<feature type="domain" description="C2H2-type" evidence="13">
    <location>
        <begin position="257"/>
        <end position="284"/>
    </location>
</feature>
<evidence type="ECO:0000256" key="12">
    <source>
        <dbReference type="SAM" id="MobiDB-lite"/>
    </source>
</evidence>
<feature type="region of interest" description="Disordered" evidence="12">
    <location>
        <begin position="434"/>
        <end position="458"/>
    </location>
</feature>
<keyword evidence="10" id="KW-0539">Nucleus</keyword>
<dbReference type="InParanoid" id="A0A7R8YPE6"/>
<evidence type="ECO:0000313" key="14">
    <source>
        <dbReference type="EMBL" id="CAD7079395.1"/>
    </source>
</evidence>
<gene>
    <name evidence="14" type="ORF">HERILL_LOCUS2614</name>
</gene>
<dbReference type="InterPro" id="IPR046341">
    <property type="entry name" value="SET_dom_sf"/>
</dbReference>
<keyword evidence="9" id="KW-0804">Transcription</keyword>
<dbReference type="Gene3D" id="3.30.160.60">
    <property type="entry name" value="Classic Zinc Finger"/>
    <property type="match status" value="6"/>
</dbReference>
<keyword evidence="15" id="KW-1185">Reference proteome</keyword>
<dbReference type="GO" id="GO:0005634">
    <property type="term" value="C:nucleus"/>
    <property type="evidence" value="ECO:0007669"/>
    <property type="project" value="UniProtKB-SubCell"/>
</dbReference>
<evidence type="ECO:0000256" key="6">
    <source>
        <dbReference type="ARBA" id="ARBA00022833"/>
    </source>
</evidence>
<evidence type="ECO:0000313" key="15">
    <source>
        <dbReference type="Proteomes" id="UP000594454"/>
    </source>
</evidence>
<comment type="similarity">
    <text evidence="2">Belongs to the krueppel C2H2-type zinc-finger protein family.</text>
</comment>
<keyword evidence="8" id="KW-0238">DNA-binding</keyword>
<evidence type="ECO:0000256" key="7">
    <source>
        <dbReference type="ARBA" id="ARBA00023015"/>
    </source>
</evidence>
<dbReference type="FunFam" id="3.30.160.60:FF:000446">
    <property type="entry name" value="Zinc finger protein"/>
    <property type="match status" value="1"/>
</dbReference>
<feature type="domain" description="C2H2-type" evidence="13">
    <location>
        <begin position="369"/>
        <end position="396"/>
    </location>
</feature>
<evidence type="ECO:0000256" key="5">
    <source>
        <dbReference type="ARBA" id="ARBA00022771"/>
    </source>
</evidence>
<dbReference type="PROSITE" id="PS50157">
    <property type="entry name" value="ZINC_FINGER_C2H2_2"/>
    <property type="match status" value="6"/>
</dbReference>
<feature type="domain" description="C2H2-type" evidence="13">
    <location>
        <begin position="341"/>
        <end position="368"/>
    </location>
</feature>
<reference evidence="14 15" key="1">
    <citation type="submission" date="2020-11" db="EMBL/GenBank/DDBJ databases">
        <authorList>
            <person name="Wallbank WR R."/>
            <person name="Pardo Diaz C."/>
            <person name="Kozak K."/>
            <person name="Martin S."/>
            <person name="Jiggins C."/>
            <person name="Moest M."/>
            <person name="Warren A I."/>
            <person name="Generalovic N T."/>
            <person name="Byers J.R.P. K."/>
            <person name="Montejo-Kovacevich G."/>
            <person name="Yen C E."/>
        </authorList>
    </citation>
    <scope>NUCLEOTIDE SEQUENCE [LARGE SCALE GENOMIC DNA]</scope>
</reference>
<dbReference type="CDD" id="cd10534">
    <property type="entry name" value="PR-SET_PRDM-like"/>
    <property type="match status" value="1"/>
</dbReference>
<keyword evidence="4" id="KW-0677">Repeat</keyword>
<dbReference type="Gene3D" id="2.170.270.10">
    <property type="entry name" value="SET domain"/>
    <property type="match status" value="1"/>
</dbReference>
<dbReference type="PROSITE" id="PS00028">
    <property type="entry name" value="ZINC_FINGER_C2H2_1"/>
    <property type="match status" value="6"/>
</dbReference>
<dbReference type="InterPro" id="IPR013087">
    <property type="entry name" value="Znf_C2H2_type"/>
</dbReference>
<keyword evidence="6" id="KW-0862">Zinc</keyword>
<dbReference type="OrthoDB" id="3437960at2759"/>
<dbReference type="PANTHER" id="PTHR16515">
    <property type="entry name" value="PR DOMAIN ZINC FINGER PROTEIN"/>
    <property type="match status" value="1"/>
</dbReference>
<dbReference type="Pfam" id="PF21549">
    <property type="entry name" value="PRDM2_PR"/>
    <property type="match status" value="1"/>
</dbReference>
<dbReference type="InterPro" id="IPR036236">
    <property type="entry name" value="Znf_C2H2_sf"/>
</dbReference>
<dbReference type="InterPro" id="IPR001214">
    <property type="entry name" value="SET_dom"/>
</dbReference>
<evidence type="ECO:0000256" key="10">
    <source>
        <dbReference type="ARBA" id="ARBA00023242"/>
    </source>
</evidence>
<dbReference type="GO" id="GO:0003677">
    <property type="term" value="F:DNA binding"/>
    <property type="evidence" value="ECO:0007669"/>
    <property type="project" value="UniProtKB-KW"/>
</dbReference>
<feature type="domain" description="C2H2-type" evidence="13">
    <location>
        <begin position="313"/>
        <end position="340"/>
    </location>
</feature>
<feature type="compositionally biased region" description="Low complexity" evidence="12">
    <location>
        <begin position="449"/>
        <end position="458"/>
    </location>
</feature>
<evidence type="ECO:0000256" key="8">
    <source>
        <dbReference type="ARBA" id="ARBA00023125"/>
    </source>
</evidence>
<evidence type="ECO:0000256" key="4">
    <source>
        <dbReference type="ARBA" id="ARBA00022737"/>
    </source>
</evidence>
<dbReference type="Pfam" id="PF13465">
    <property type="entry name" value="zf-H2C2_2"/>
    <property type="match status" value="1"/>
</dbReference>
<evidence type="ECO:0000256" key="2">
    <source>
        <dbReference type="ARBA" id="ARBA00006991"/>
    </source>
</evidence>
<dbReference type="FunFam" id="3.30.160.60:FF:000450">
    <property type="entry name" value="PR domain zinc finger protein 14"/>
    <property type="match status" value="1"/>
</dbReference>
<keyword evidence="7" id="KW-0805">Transcription regulation</keyword>
<sequence length="458" mass="51511">METCVLIPQEFSLALTAGARNPEQQITVWTTTKLQQGTLFYPFQGTIRIDNLDIFKYLDDEDIRYRFGLYDEISYNFGKRVRHCNWIRFLRVSDTYGPQVNLVCTKVKGEPIYEVVQPIGPHQELIVYFLPERPEEVFFVRMRTSLYRQTMDSILEGSPLDLSMSLLSRVLLPISPPSSSEDEHKSISSDSSSGSISSLVENTADMLTASSVQRTPPRARSGRGERSLLPCEVCGKAFDRPSLLKRHMRTHTGEKPHVCMVCGKGFSTSSSLNTHRRIHSGEKPHQCQVCGKRFTASSNLYYHRMTHIKEKPHKCGLCSKSFPTPGDLKSHMYVHSGSWPFKCHICSRGFSKHTNLKNHLFLHTGDKPHACELCNKKFALACNLRAHMKTHEGDPQDECVRCGKVFLTSASGSLNQGVCMNCCTKDTADTLKTGFRSSGESTTEDEESSNGGTEFSDK</sequence>
<feature type="domain" description="C2H2-type" evidence="13">
    <location>
        <begin position="285"/>
        <end position="312"/>
    </location>
</feature>
<dbReference type="AlphaFoldDB" id="A0A7R8YPE6"/>
<dbReference type="OMA" id="THEGEHQ"/>
<accession>A0A7R8YPE6</accession>
<evidence type="ECO:0000256" key="3">
    <source>
        <dbReference type="ARBA" id="ARBA00022723"/>
    </source>
</evidence>
<comment type="subcellular location">
    <subcellularLocation>
        <location evidence="1">Nucleus</location>
    </subcellularLocation>
</comment>
<evidence type="ECO:0000256" key="9">
    <source>
        <dbReference type="ARBA" id="ARBA00023163"/>
    </source>
</evidence>
<keyword evidence="3" id="KW-0479">Metal-binding</keyword>
<organism evidence="14 15">
    <name type="scientific">Hermetia illucens</name>
    <name type="common">Black soldier fly</name>
    <dbReference type="NCBI Taxonomy" id="343691"/>
    <lineage>
        <taxon>Eukaryota</taxon>
        <taxon>Metazoa</taxon>
        <taxon>Ecdysozoa</taxon>
        <taxon>Arthropoda</taxon>
        <taxon>Hexapoda</taxon>
        <taxon>Insecta</taxon>
        <taxon>Pterygota</taxon>
        <taxon>Neoptera</taxon>
        <taxon>Endopterygota</taxon>
        <taxon>Diptera</taxon>
        <taxon>Brachycera</taxon>
        <taxon>Stratiomyomorpha</taxon>
        <taxon>Stratiomyidae</taxon>
        <taxon>Hermetiinae</taxon>
        <taxon>Hermetia</taxon>
    </lineage>
</organism>
<feature type="domain" description="C2H2-type" evidence="13">
    <location>
        <begin position="229"/>
        <end position="256"/>
    </location>
</feature>
<protein>
    <recommendedName>
        <fullName evidence="13">C2H2-type domain-containing protein</fullName>
    </recommendedName>
</protein>
<dbReference type="SMART" id="SM00355">
    <property type="entry name" value="ZnF_C2H2"/>
    <property type="match status" value="6"/>
</dbReference>
<dbReference type="GO" id="GO:0010468">
    <property type="term" value="P:regulation of gene expression"/>
    <property type="evidence" value="ECO:0007669"/>
    <property type="project" value="TreeGrafter"/>
</dbReference>
<keyword evidence="5 11" id="KW-0863">Zinc-finger</keyword>
<dbReference type="PANTHER" id="PTHR16515:SF49">
    <property type="entry name" value="GASTRULA ZINC FINGER PROTEIN XLCGF49.1-LIKE-RELATED"/>
    <property type="match status" value="1"/>
</dbReference>
<evidence type="ECO:0000256" key="11">
    <source>
        <dbReference type="PROSITE-ProRule" id="PRU00042"/>
    </source>
</evidence>
<dbReference type="FunFam" id="3.30.160.60:FF:001049">
    <property type="entry name" value="zinc finger protein 319"/>
    <property type="match status" value="1"/>
</dbReference>
<feature type="compositionally biased region" description="Low complexity" evidence="12">
    <location>
        <begin position="188"/>
        <end position="197"/>
    </location>
</feature>
<evidence type="ECO:0000259" key="13">
    <source>
        <dbReference type="PROSITE" id="PS50157"/>
    </source>
</evidence>
<dbReference type="FunFam" id="3.30.160.60:FF:001532">
    <property type="entry name" value="Zinc finger protein 483"/>
    <property type="match status" value="1"/>
</dbReference>